<dbReference type="PANTHER" id="PTHR47691">
    <property type="entry name" value="REGULATOR-RELATED"/>
    <property type="match status" value="1"/>
</dbReference>
<accession>A0A8B2NVM3</accession>
<dbReference type="GO" id="GO:0000160">
    <property type="term" value="P:phosphorelay signal transduction system"/>
    <property type="evidence" value="ECO:0007669"/>
    <property type="project" value="InterPro"/>
</dbReference>
<dbReference type="AlphaFoldDB" id="A0A8B2NVM3"/>
<evidence type="ECO:0000313" key="6">
    <source>
        <dbReference type="Proteomes" id="UP000249590"/>
    </source>
</evidence>
<dbReference type="InterPro" id="IPR027417">
    <property type="entry name" value="P-loop_NTPase"/>
</dbReference>
<dbReference type="CDD" id="cd00383">
    <property type="entry name" value="trans_reg_C"/>
    <property type="match status" value="1"/>
</dbReference>
<dbReference type="Pfam" id="PF00486">
    <property type="entry name" value="Trans_reg_C"/>
    <property type="match status" value="1"/>
</dbReference>
<dbReference type="RefSeq" id="WP_111344943.1">
    <property type="nucleotide sequence ID" value="NZ_QHHQ01000002.1"/>
</dbReference>
<evidence type="ECO:0000259" key="4">
    <source>
        <dbReference type="PROSITE" id="PS51755"/>
    </source>
</evidence>
<feature type="region of interest" description="Disordered" evidence="3">
    <location>
        <begin position="942"/>
        <end position="963"/>
    </location>
</feature>
<dbReference type="Proteomes" id="UP000249590">
    <property type="component" value="Unassembled WGS sequence"/>
</dbReference>
<dbReference type="SMART" id="SM00862">
    <property type="entry name" value="Trans_reg_C"/>
    <property type="match status" value="1"/>
</dbReference>
<comment type="caution">
    <text evidence="5">The sequence shown here is derived from an EMBL/GenBank/DDBJ whole genome shotgun (WGS) entry which is preliminary data.</text>
</comment>
<proteinExistence type="predicted"/>
<dbReference type="InterPro" id="IPR001867">
    <property type="entry name" value="OmpR/PhoB-type_DNA-bd"/>
</dbReference>
<dbReference type="GO" id="GO:0006355">
    <property type="term" value="P:regulation of DNA-templated transcription"/>
    <property type="evidence" value="ECO:0007669"/>
    <property type="project" value="InterPro"/>
</dbReference>
<dbReference type="InterPro" id="IPR036388">
    <property type="entry name" value="WH-like_DNA-bd_sf"/>
</dbReference>
<dbReference type="Gene3D" id="3.40.50.300">
    <property type="entry name" value="P-loop containing nucleotide triphosphate hydrolases"/>
    <property type="match status" value="1"/>
</dbReference>
<name>A0A8B2NVM3_9HYPH</name>
<evidence type="ECO:0000256" key="2">
    <source>
        <dbReference type="PROSITE-ProRule" id="PRU01091"/>
    </source>
</evidence>
<organism evidence="5 6">
    <name type="scientific">Acuticoccus sediminis</name>
    <dbReference type="NCBI Taxonomy" id="2184697"/>
    <lineage>
        <taxon>Bacteria</taxon>
        <taxon>Pseudomonadati</taxon>
        <taxon>Pseudomonadota</taxon>
        <taxon>Alphaproteobacteria</taxon>
        <taxon>Hyphomicrobiales</taxon>
        <taxon>Amorphaceae</taxon>
        <taxon>Acuticoccus</taxon>
    </lineage>
</organism>
<dbReference type="EMBL" id="QHHQ01000002">
    <property type="protein sequence ID" value="RAI01803.1"/>
    <property type="molecule type" value="Genomic_DNA"/>
</dbReference>
<dbReference type="Gene3D" id="1.10.10.10">
    <property type="entry name" value="Winged helix-like DNA-binding domain superfamily/Winged helix DNA-binding domain"/>
    <property type="match status" value="1"/>
</dbReference>
<keyword evidence="1 2" id="KW-0238">DNA-binding</keyword>
<dbReference type="InterPro" id="IPR016032">
    <property type="entry name" value="Sig_transdc_resp-reg_C-effctor"/>
</dbReference>
<evidence type="ECO:0000256" key="3">
    <source>
        <dbReference type="SAM" id="MobiDB-lite"/>
    </source>
</evidence>
<sequence>MPGTSSDAASETKYAFGRFELDTRRRLLLRDGEPIRVGSRAIDLLTVLIERAGETVSKQDLMDRAWPDVFVHEDNLKVNIAGLRRVLDRGGRTSVIATVPGRGYRFIAAVERAAPAGERGGFDVLPAPPPLVGRAADVATVAERLGPGRLVTVLGAGGIGKTVVAVAAAHRLVDAFADAAAFIDLTKISDGALVPAIFASTLGVATTGEEPLAGVARVLGTRPRLLIVDNCEHVLSAAAVAIEQLMRGLPNLAVLATSREPLRLREERVYRLDTLANAPGGTPTASLALSYPAVELFVTRAAERAGYVFTDADAPVVAELCRRLDGMPLAIELAATQTAARGAVELLTMLEDRFRLLSYGPRQAPPRQQTLLATLDWSYNLLPDDEADLLRALAVFMGPFDVEGALAVAQADADPVAVVDALARLSAKCLLVAEVRNGVPFYHLLETTRAYCLERVERSGEGEALFRRHAEHVCALLERASLDWMERPAREWGAVHDRVLDDLRAALAWCRRRPADRLLGIRLTIAGSLLWTHLSQLAECRVHVARAVADLDAAGLAGSTAEMQLQAALASATMYTRGLVPEAMDASRRALELAGQLGNTEFYLRSLKTLATYENLSGKPASVVSRLEHFAQVAEAEDPFALPDGERLLAIAEYYLGRFESSRRRLEHLMQQARGPGGVRSTRFEIERTGVVGCALATVQWLTGLPDTAMRTAARMVELSLLSGHELSLSNTLALACQVALWAGRYAEAERYRDMLDEPLCPHDIDFWRRPFALYARGVLACVRSGPSVEGIGMIRRAIADLEGANLLLRTPHYLGTLAEALAARGTLDEAADTIALALDRARIQNERWCVPELLRIQGTIELAHDRADDAEATLLSALGLADEIGALSWQLRAANDLAMLWVDRRRGVDVRPMLSPIVGLCTEGFDGRDFVVATGLIGGGTGRASRHAQRQLSPRNARTGCG</sequence>
<dbReference type="SUPFAM" id="SSF46894">
    <property type="entry name" value="C-terminal effector domain of the bipartite response regulators"/>
    <property type="match status" value="1"/>
</dbReference>
<feature type="domain" description="OmpR/PhoB-type" evidence="4">
    <location>
        <begin position="11"/>
        <end position="108"/>
    </location>
</feature>
<dbReference type="PROSITE" id="PS51755">
    <property type="entry name" value="OMPR_PHOB"/>
    <property type="match status" value="1"/>
</dbReference>
<dbReference type="SUPFAM" id="SSF52540">
    <property type="entry name" value="P-loop containing nucleoside triphosphate hydrolases"/>
    <property type="match status" value="1"/>
</dbReference>
<evidence type="ECO:0000256" key="1">
    <source>
        <dbReference type="ARBA" id="ARBA00023125"/>
    </source>
</evidence>
<gene>
    <name evidence="5" type="ORF">DLJ53_10375</name>
</gene>
<keyword evidence="6" id="KW-1185">Reference proteome</keyword>
<dbReference type="InterPro" id="IPR058852">
    <property type="entry name" value="HTH_77"/>
</dbReference>
<protein>
    <submittedName>
        <fullName evidence="5">ATPase</fullName>
    </submittedName>
</protein>
<dbReference type="OrthoDB" id="54411at2"/>
<dbReference type="Pfam" id="PF25872">
    <property type="entry name" value="HTH_77"/>
    <property type="match status" value="1"/>
</dbReference>
<evidence type="ECO:0000313" key="5">
    <source>
        <dbReference type="EMBL" id="RAI01803.1"/>
    </source>
</evidence>
<dbReference type="PANTHER" id="PTHR47691:SF3">
    <property type="entry name" value="HTH-TYPE TRANSCRIPTIONAL REGULATOR RV0890C-RELATED"/>
    <property type="match status" value="1"/>
</dbReference>
<reference evidence="5 6" key="1">
    <citation type="submission" date="2018-05" db="EMBL/GenBank/DDBJ databases">
        <title>Acuticoccus sediminis sp. nov., isolated from deep-sea sediment of Indian Ocean.</title>
        <authorList>
            <person name="Liu X."/>
            <person name="Lai Q."/>
            <person name="Du Y."/>
            <person name="Sun F."/>
            <person name="Zhang X."/>
            <person name="Wang S."/>
            <person name="Shao Z."/>
        </authorList>
    </citation>
    <scope>NUCLEOTIDE SEQUENCE [LARGE SCALE GENOMIC DNA]</scope>
    <source>
        <strain evidence="5 6">PTG4-2</strain>
    </source>
</reference>
<dbReference type="GO" id="GO:0003677">
    <property type="term" value="F:DNA binding"/>
    <property type="evidence" value="ECO:0007669"/>
    <property type="project" value="UniProtKB-UniRule"/>
</dbReference>
<feature type="DNA-binding region" description="OmpR/PhoB-type" evidence="2">
    <location>
        <begin position="11"/>
        <end position="108"/>
    </location>
</feature>